<dbReference type="KEGG" id="ccot:CCAX7_006140"/>
<dbReference type="SUPFAM" id="SSF52091">
    <property type="entry name" value="SpoIIaa-like"/>
    <property type="match status" value="1"/>
</dbReference>
<organism evidence="1 2">
    <name type="scientific">Capsulimonas corticalis</name>
    <dbReference type="NCBI Taxonomy" id="2219043"/>
    <lineage>
        <taxon>Bacteria</taxon>
        <taxon>Bacillati</taxon>
        <taxon>Armatimonadota</taxon>
        <taxon>Armatimonadia</taxon>
        <taxon>Capsulimonadales</taxon>
        <taxon>Capsulimonadaceae</taxon>
        <taxon>Capsulimonas</taxon>
    </lineage>
</organism>
<dbReference type="InterPro" id="IPR014729">
    <property type="entry name" value="Rossmann-like_a/b/a_fold"/>
</dbReference>
<evidence type="ECO:0000313" key="2">
    <source>
        <dbReference type="Proteomes" id="UP000287394"/>
    </source>
</evidence>
<dbReference type="EMBL" id="AP025739">
    <property type="protein sequence ID" value="BDI28563.1"/>
    <property type="molecule type" value="Genomic_DNA"/>
</dbReference>
<dbReference type="CDD" id="cd00293">
    <property type="entry name" value="USP-like"/>
    <property type="match status" value="1"/>
</dbReference>
<dbReference type="Gene3D" id="3.40.50.620">
    <property type="entry name" value="HUPs"/>
    <property type="match status" value="1"/>
</dbReference>
<protein>
    <submittedName>
        <fullName evidence="1">Uncharacterized protein</fullName>
    </submittedName>
</protein>
<keyword evidence="2" id="KW-1185">Reference proteome</keyword>
<dbReference type="RefSeq" id="WP_119324017.1">
    <property type="nucleotide sequence ID" value="NZ_AP025739.1"/>
</dbReference>
<dbReference type="SUPFAM" id="SSF52402">
    <property type="entry name" value="Adenine nucleotide alpha hydrolases-like"/>
    <property type="match status" value="1"/>
</dbReference>
<accession>A0A402D3A6</accession>
<sequence length="264" mass="28356">MIIEARDDVVMLEGALTRNLWLTIQAAANLLLRNHVQGIIIDGSALTCCSAEGAKTFRDAMNYIERYHARIVVSGLSDEIIQTIKAIPGVRSRLPIAANLAEARISLSLTAPGKIPGAAHQAANILLPLLGTAPPEAMLPLPCRLAKAEGPKAHVHLLYILEVPRALPLNAPLPEEEAIAARVVGEAEAIVRRAGLTPVTHVTRARDIGEEIILQAERLGASILILSYAPSAQYDGQTMERITRNVLDRAPCEVILNKLAPAEV</sequence>
<proteinExistence type="predicted"/>
<gene>
    <name evidence="1" type="ORF">CCAX7_006140</name>
</gene>
<name>A0A402D3A6_9BACT</name>
<reference evidence="1 2" key="1">
    <citation type="journal article" date="2019" name="Int. J. Syst. Evol. Microbiol.">
        <title>Capsulimonas corticalis gen. nov., sp. nov., an aerobic capsulated bacterium, of a novel bacterial order, Capsulimonadales ord. nov., of the class Armatimonadia of the phylum Armatimonadetes.</title>
        <authorList>
            <person name="Li J."/>
            <person name="Kudo C."/>
            <person name="Tonouchi A."/>
        </authorList>
    </citation>
    <scope>NUCLEOTIDE SEQUENCE [LARGE SCALE GENOMIC DNA]</scope>
    <source>
        <strain evidence="1 2">AX-7</strain>
    </source>
</reference>
<dbReference type="InterPro" id="IPR036513">
    <property type="entry name" value="STAS_dom_sf"/>
</dbReference>
<dbReference type="AlphaFoldDB" id="A0A402D3A6"/>
<dbReference type="Proteomes" id="UP000287394">
    <property type="component" value="Chromosome"/>
</dbReference>
<dbReference type="InterPro" id="IPR006016">
    <property type="entry name" value="UspA"/>
</dbReference>
<evidence type="ECO:0000313" key="1">
    <source>
        <dbReference type="EMBL" id="BDI28563.1"/>
    </source>
</evidence>
<dbReference type="Gene3D" id="3.30.750.24">
    <property type="entry name" value="STAS domain"/>
    <property type="match status" value="1"/>
</dbReference>
<dbReference type="OrthoDB" id="164038at2"/>
<dbReference type="Pfam" id="PF00582">
    <property type="entry name" value="Usp"/>
    <property type="match status" value="1"/>
</dbReference>